<evidence type="ECO:0000256" key="11">
    <source>
        <dbReference type="ARBA" id="ARBA00023201"/>
    </source>
</evidence>
<dbReference type="Gene3D" id="1.20.1730.10">
    <property type="entry name" value="Sodium/glucose cotransporter"/>
    <property type="match status" value="1"/>
</dbReference>
<evidence type="ECO:0000256" key="14">
    <source>
        <dbReference type="SAM" id="MobiDB-lite"/>
    </source>
</evidence>
<evidence type="ECO:0000313" key="16">
    <source>
        <dbReference type="EMBL" id="RKD76202.1"/>
    </source>
</evidence>
<comment type="caution">
    <text evidence="16">The sequence shown here is derived from an EMBL/GenBank/DDBJ whole genome shotgun (WGS) entry which is preliminary data.</text>
</comment>
<keyword evidence="6" id="KW-0769">Symport</keyword>
<dbReference type="RefSeq" id="WP_120191615.1">
    <property type="nucleotide sequence ID" value="NZ_RAPK01000006.1"/>
</dbReference>
<evidence type="ECO:0000256" key="3">
    <source>
        <dbReference type="ARBA" id="ARBA00022448"/>
    </source>
</evidence>
<dbReference type="InterPro" id="IPR001734">
    <property type="entry name" value="Na/solute_symporter"/>
</dbReference>
<reference evidence="16 17" key="1">
    <citation type="submission" date="2018-09" db="EMBL/GenBank/DDBJ databases">
        <title>Genomic Encyclopedia of Archaeal and Bacterial Type Strains, Phase II (KMG-II): from individual species to whole genera.</title>
        <authorList>
            <person name="Goeker M."/>
        </authorList>
    </citation>
    <scope>NUCLEOTIDE SEQUENCE [LARGE SCALE GENOMIC DNA]</scope>
    <source>
        <strain evidence="16 17">DSM 17008</strain>
    </source>
</reference>
<feature type="transmembrane region" description="Helical" evidence="15">
    <location>
        <begin position="379"/>
        <end position="396"/>
    </location>
</feature>
<feature type="transmembrane region" description="Helical" evidence="15">
    <location>
        <begin position="429"/>
        <end position="450"/>
    </location>
</feature>
<keyword evidence="11" id="KW-0739">Sodium transport</keyword>
<keyword evidence="4" id="KW-1003">Cell membrane</keyword>
<evidence type="ECO:0000256" key="6">
    <source>
        <dbReference type="ARBA" id="ARBA00022847"/>
    </source>
</evidence>
<dbReference type="PROSITE" id="PS50283">
    <property type="entry name" value="NA_SOLUT_SYMP_3"/>
    <property type="match status" value="1"/>
</dbReference>
<evidence type="ECO:0000256" key="5">
    <source>
        <dbReference type="ARBA" id="ARBA00022692"/>
    </source>
</evidence>
<evidence type="ECO:0000256" key="15">
    <source>
        <dbReference type="SAM" id="Phobius"/>
    </source>
</evidence>
<dbReference type="Proteomes" id="UP000285120">
    <property type="component" value="Unassembled WGS sequence"/>
</dbReference>
<comment type="similarity">
    <text evidence="2 13">Belongs to the sodium:solute symporter (SSF) (TC 2.A.21) family.</text>
</comment>
<feature type="transmembrane region" description="Helical" evidence="15">
    <location>
        <begin position="456"/>
        <end position="480"/>
    </location>
</feature>
<dbReference type="EMBL" id="RAPK01000006">
    <property type="protein sequence ID" value="RKD76202.1"/>
    <property type="molecule type" value="Genomic_DNA"/>
</dbReference>
<comment type="subcellular location">
    <subcellularLocation>
        <location evidence="1">Cell membrane</location>
        <topology evidence="1">Multi-pass membrane protein</topology>
    </subcellularLocation>
</comment>
<evidence type="ECO:0000256" key="7">
    <source>
        <dbReference type="ARBA" id="ARBA00022989"/>
    </source>
</evidence>
<evidence type="ECO:0000256" key="9">
    <source>
        <dbReference type="ARBA" id="ARBA00023065"/>
    </source>
</evidence>
<keyword evidence="7 15" id="KW-1133">Transmembrane helix</keyword>
<keyword evidence="10 15" id="KW-0472">Membrane</keyword>
<feature type="transmembrane region" description="Helical" evidence="15">
    <location>
        <begin position="126"/>
        <end position="144"/>
    </location>
</feature>
<proteinExistence type="inferred from homology"/>
<dbReference type="Pfam" id="PF00474">
    <property type="entry name" value="SSF"/>
    <property type="match status" value="1"/>
</dbReference>
<name>A0A419V819_9BACL</name>
<dbReference type="GO" id="GO:0015293">
    <property type="term" value="F:symporter activity"/>
    <property type="evidence" value="ECO:0007669"/>
    <property type="project" value="UniProtKB-KW"/>
</dbReference>
<dbReference type="InterPro" id="IPR050277">
    <property type="entry name" value="Sodium:Solute_Symporter"/>
</dbReference>
<feature type="transmembrane region" description="Helical" evidence="15">
    <location>
        <begin position="195"/>
        <end position="220"/>
    </location>
</feature>
<dbReference type="AlphaFoldDB" id="A0A419V819"/>
<keyword evidence="17" id="KW-1185">Reference proteome</keyword>
<dbReference type="CDD" id="cd10322">
    <property type="entry name" value="SLC5sbd"/>
    <property type="match status" value="1"/>
</dbReference>
<feature type="transmembrane region" description="Helical" evidence="15">
    <location>
        <begin position="240"/>
        <end position="260"/>
    </location>
</feature>
<organism evidence="16 17">
    <name type="scientific">Sinobaca qinghaiensis</name>
    <dbReference type="NCBI Taxonomy" id="342944"/>
    <lineage>
        <taxon>Bacteria</taxon>
        <taxon>Bacillati</taxon>
        <taxon>Bacillota</taxon>
        <taxon>Bacilli</taxon>
        <taxon>Bacillales</taxon>
        <taxon>Sporolactobacillaceae</taxon>
        <taxon>Sinobaca</taxon>
    </lineage>
</organism>
<feature type="transmembrane region" description="Helical" evidence="15">
    <location>
        <begin position="280"/>
        <end position="302"/>
    </location>
</feature>
<evidence type="ECO:0000256" key="2">
    <source>
        <dbReference type="ARBA" id="ARBA00006434"/>
    </source>
</evidence>
<comment type="catalytic activity">
    <reaction evidence="12">
        <text>L-proline(in) + Na(+)(in) = L-proline(out) + Na(+)(out)</text>
        <dbReference type="Rhea" id="RHEA:28967"/>
        <dbReference type="ChEBI" id="CHEBI:29101"/>
        <dbReference type="ChEBI" id="CHEBI:60039"/>
    </reaction>
</comment>
<dbReference type="InterPro" id="IPR038377">
    <property type="entry name" value="Na/Glc_symporter_sf"/>
</dbReference>
<evidence type="ECO:0000256" key="4">
    <source>
        <dbReference type="ARBA" id="ARBA00022475"/>
    </source>
</evidence>
<evidence type="ECO:0000256" key="8">
    <source>
        <dbReference type="ARBA" id="ARBA00023053"/>
    </source>
</evidence>
<dbReference type="GO" id="GO:0005886">
    <property type="term" value="C:plasma membrane"/>
    <property type="evidence" value="ECO:0007669"/>
    <property type="project" value="UniProtKB-SubCell"/>
</dbReference>
<dbReference type="OrthoDB" id="9810181at2"/>
<feature type="transmembrane region" description="Helical" evidence="15">
    <location>
        <begin position="327"/>
        <end position="358"/>
    </location>
</feature>
<evidence type="ECO:0000256" key="10">
    <source>
        <dbReference type="ARBA" id="ARBA00023136"/>
    </source>
</evidence>
<gene>
    <name evidence="16" type="ORF">ATL39_0415</name>
</gene>
<feature type="region of interest" description="Disordered" evidence="14">
    <location>
        <begin position="491"/>
        <end position="511"/>
    </location>
</feature>
<feature type="transmembrane region" description="Helical" evidence="15">
    <location>
        <begin position="79"/>
        <end position="98"/>
    </location>
</feature>
<feature type="compositionally biased region" description="Basic and acidic residues" evidence="14">
    <location>
        <begin position="491"/>
        <end position="505"/>
    </location>
</feature>
<keyword evidence="5 15" id="KW-0812">Transmembrane</keyword>
<feature type="transmembrane region" description="Helical" evidence="15">
    <location>
        <begin position="164"/>
        <end position="183"/>
    </location>
</feature>
<dbReference type="PANTHER" id="PTHR48086:SF3">
    <property type="entry name" value="SODIUM_PROLINE SYMPORTER"/>
    <property type="match status" value="1"/>
</dbReference>
<feature type="transmembrane region" description="Helical" evidence="15">
    <location>
        <begin position="402"/>
        <end position="422"/>
    </location>
</feature>
<evidence type="ECO:0000313" key="17">
    <source>
        <dbReference type="Proteomes" id="UP000285120"/>
    </source>
</evidence>
<dbReference type="PANTHER" id="PTHR48086">
    <property type="entry name" value="SODIUM/PROLINE SYMPORTER-RELATED"/>
    <property type="match status" value="1"/>
</dbReference>
<sequence>MNLTFSGADGIIILVVYAVIMLVVGYLAGRGKKLNESLNDYYLAGKNLGIIALFFTLYATQYSGNTVVGYAPNAYREGFSWLQSIPFMTIIVGVYLMFAPRLYAISKRANFITPTDWVTYRFRNKAVTILAIILMLWGLGNYLLEQLVAIGQAASGLTGGTIPYEYAVIGFVFVMLTYEWLGGMKAVAFTDVMQGIVLMVGIIVLLIGALTLTGGGISSLTSDIATTAPEKIGVPDSITSVNWLSMILLVGFGAAIYPHAVQRIYSSQSERTLKRSLSRIALMPPITTGFVLIIGIIGIQLFPDLDTAASEQLVGLMANEVAAINGFYYWMMVILFGGIVAAIVSTADSALLSFSSMVSNDIYGKYINPDAPEKKKVKVGKFAGIGVIALLLWIAWNPPGTLYQIFVLKFELLVQVFPAFVLGLYWKRLAAVPVFWGMLTGAIIAAAMTLTGNSTLLGVHGGVIGLAANFFICTVGSLLIPASQAKQDEAEERSSMKLEEIKYNEKTGSLG</sequence>
<evidence type="ECO:0000256" key="1">
    <source>
        <dbReference type="ARBA" id="ARBA00004651"/>
    </source>
</evidence>
<keyword evidence="9" id="KW-0406">Ion transport</keyword>
<protein>
    <submittedName>
        <fullName evidence="16">SSS family solute:Na+ symporter/sodium/pantothenate symporter</fullName>
    </submittedName>
</protein>
<dbReference type="GO" id="GO:0006814">
    <property type="term" value="P:sodium ion transport"/>
    <property type="evidence" value="ECO:0007669"/>
    <property type="project" value="UniProtKB-KW"/>
</dbReference>
<accession>A0A419V819</accession>
<feature type="transmembrane region" description="Helical" evidence="15">
    <location>
        <begin position="41"/>
        <end position="59"/>
    </location>
</feature>
<evidence type="ECO:0000256" key="12">
    <source>
        <dbReference type="ARBA" id="ARBA00033708"/>
    </source>
</evidence>
<keyword evidence="3" id="KW-0813">Transport</keyword>
<evidence type="ECO:0000256" key="13">
    <source>
        <dbReference type="RuleBase" id="RU362091"/>
    </source>
</evidence>
<feature type="transmembrane region" description="Helical" evidence="15">
    <location>
        <begin position="12"/>
        <end position="29"/>
    </location>
</feature>
<keyword evidence="8" id="KW-0915">Sodium</keyword>